<evidence type="ECO:0000259" key="9">
    <source>
        <dbReference type="PROSITE" id="PS50157"/>
    </source>
</evidence>
<feature type="domain" description="C2H2-type" evidence="9">
    <location>
        <begin position="267"/>
        <end position="295"/>
    </location>
</feature>
<sequence length="546" mass="61852">MASWESVTGLICKKTLARCCVCCKILSHQCDRDSISTPNCLQRIACGDLCFKVLDQTLAFVQGFVLCKLICVLLDQHTNSRQRENTELSHSKFSDSSSSHSRLPPANKFGLPRKLSVTAETSVETSIQSRTQTPRGPGKLMSKFRKGSLRSAARITARKPSHCVEVKPTAKEETRTLAYYNKAEVCRFLVEDVAGHSACDISLCNSVISSDQDVAGRISGIASHNNTNQLDKGRILCSECGMEFRTRKSAHTHLIKKHRKPDINKQIACRICGKLYGGKASLTLHIKSQHAEEKAVECDICGERFSGCRAHYRHMKIVHNIMHGVCHICGKHFKYPNALKEHMKAHAGIRGLVCELCGKSFVRISALCTHRKLSHGHGKQTKGSDQDQSHKVKEKWPQKPRPKLDKLQCRECKTTLADIKTWRTHMEEHKLSRTIFCEICGKGVKTQSSLQKHKQQHQAKRFQCDVCSKPFTYKCNMQKHKETHNEDRPFVCEFCQKAFKSENAVNRHKALHIEDRQFKCHICGKGYTRGNNLERHVQTMHPRSDT</sequence>
<dbReference type="Pfam" id="PF12874">
    <property type="entry name" value="zf-met"/>
    <property type="match status" value="1"/>
</dbReference>
<dbReference type="GO" id="GO:0008270">
    <property type="term" value="F:zinc ion binding"/>
    <property type="evidence" value="ECO:0007669"/>
    <property type="project" value="UniProtKB-KW"/>
</dbReference>
<feature type="domain" description="C2H2-type" evidence="9">
    <location>
        <begin position="518"/>
        <end position="546"/>
    </location>
</feature>
<evidence type="ECO:0000256" key="5">
    <source>
        <dbReference type="ARBA" id="ARBA00022833"/>
    </source>
</evidence>
<dbReference type="PANTHER" id="PTHR24394">
    <property type="entry name" value="ZINC FINGER PROTEIN"/>
    <property type="match status" value="1"/>
</dbReference>
<dbReference type="SMART" id="SM00355">
    <property type="entry name" value="ZnF_C2H2"/>
    <property type="match status" value="10"/>
</dbReference>
<feature type="region of interest" description="Disordered" evidence="8">
    <location>
        <begin position="374"/>
        <end position="400"/>
    </location>
</feature>
<evidence type="ECO:0000313" key="11">
    <source>
        <dbReference type="Proteomes" id="UP001519460"/>
    </source>
</evidence>
<keyword evidence="2" id="KW-0479">Metal-binding</keyword>
<keyword evidence="11" id="KW-1185">Reference proteome</keyword>
<keyword evidence="4 7" id="KW-0863">Zinc-finger</keyword>
<reference evidence="10 11" key="1">
    <citation type="journal article" date="2023" name="Sci. Data">
        <title>Genome assembly of the Korean intertidal mud-creeper Batillaria attramentaria.</title>
        <authorList>
            <person name="Patra A.K."/>
            <person name="Ho P.T."/>
            <person name="Jun S."/>
            <person name="Lee S.J."/>
            <person name="Kim Y."/>
            <person name="Won Y.J."/>
        </authorList>
    </citation>
    <scope>NUCLEOTIDE SEQUENCE [LARGE SCALE GENOMIC DNA]</scope>
    <source>
        <strain evidence="10">Wonlab-2016</strain>
    </source>
</reference>
<dbReference type="PROSITE" id="PS50157">
    <property type="entry name" value="ZINC_FINGER_C2H2_2"/>
    <property type="match status" value="8"/>
</dbReference>
<feature type="domain" description="C2H2-type" evidence="9">
    <location>
        <begin position="352"/>
        <end position="380"/>
    </location>
</feature>
<dbReference type="PANTHER" id="PTHR24394:SF29">
    <property type="entry name" value="MYONEURIN"/>
    <property type="match status" value="1"/>
</dbReference>
<keyword evidence="5" id="KW-0862">Zinc</keyword>
<dbReference type="GO" id="GO:0003677">
    <property type="term" value="F:DNA binding"/>
    <property type="evidence" value="ECO:0007669"/>
    <property type="project" value="UniProtKB-KW"/>
</dbReference>
<dbReference type="Gene3D" id="3.30.160.60">
    <property type="entry name" value="Classic Zinc Finger"/>
    <property type="match status" value="6"/>
</dbReference>
<name>A0ABD0L2Z4_9CAEN</name>
<evidence type="ECO:0000256" key="1">
    <source>
        <dbReference type="ARBA" id="ARBA00004123"/>
    </source>
</evidence>
<feature type="domain" description="C2H2-type" evidence="9">
    <location>
        <begin position="462"/>
        <end position="489"/>
    </location>
</feature>
<dbReference type="InterPro" id="IPR036236">
    <property type="entry name" value="Znf_C2H2_sf"/>
</dbReference>
<dbReference type="EMBL" id="JACVVK020000089">
    <property type="protein sequence ID" value="KAK7493787.1"/>
    <property type="molecule type" value="Genomic_DNA"/>
</dbReference>
<dbReference type="InterPro" id="IPR013087">
    <property type="entry name" value="Znf_C2H2_type"/>
</dbReference>
<keyword evidence="6" id="KW-0539">Nucleus</keyword>
<evidence type="ECO:0000256" key="3">
    <source>
        <dbReference type="ARBA" id="ARBA00022737"/>
    </source>
</evidence>
<keyword evidence="3" id="KW-0677">Repeat</keyword>
<comment type="caution">
    <text evidence="10">The sequence shown here is derived from an EMBL/GenBank/DDBJ whole genome shotgun (WGS) entry which is preliminary data.</text>
</comment>
<organism evidence="10 11">
    <name type="scientific">Batillaria attramentaria</name>
    <dbReference type="NCBI Taxonomy" id="370345"/>
    <lineage>
        <taxon>Eukaryota</taxon>
        <taxon>Metazoa</taxon>
        <taxon>Spiralia</taxon>
        <taxon>Lophotrochozoa</taxon>
        <taxon>Mollusca</taxon>
        <taxon>Gastropoda</taxon>
        <taxon>Caenogastropoda</taxon>
        <taxon>Sorbeoconcha</taxon>
        <taxon>Cerithioidea</taxon>
        <taxon>Batillariidae</taxon>
        <taxon>Batillaria</taxon>
    </lineage>
</organism>
<feature type="compositionally biased region" description="Basic and acidic residues" evidence="8">
    <location>
        <begin position="84"/>
        <end position="93"/>
    </location>
</feature>
<dbReference type="PROSITE" id="PS00028">
    <property type="entry name" value="ZINC_FINGER_C2H2_1"/>
    <property type="match status" value="9"/>
</dbReference>
<dbReference type="SUPFAM" id="SSF57667">
    <property type="entry name" value="beta-beta-alpha zinc fingers"/>
    <property type="match status" value="5"/>
</dbReference>
<protein>
    <recommendedName>
        <fullName evidence="9">C2H2-type domain-containing protein</fullName>
    </recommendedName>
</protein>
<comment type="subcellular location">
    <subcellularLocation>
        <location evidence="1">Nucleus</location>
    </subcellularLocation>
</comment>
<dbReference type="AlphaFoldDB" id="A0ABD0L2Z4"/>
<proteinExistence type="predicted"/>
<feature type="compositionally biased region" description="Basic and acidic residues" evidence="8">
    <location>
        <begin position="382"/>
        <end position="400"/>
    </location>
</feature>
<dbReference type="GO" id="GO:0005634">
    <property type="term" value="C:nucleus"/>
    <property type="evidence" value="ECO:0007669"/>
    <property type="project" value="UniProtKB-SubCell"/>
</dbReference>
<evidence type="ECO:0000256" key="2">
    <source>
        <dbReference type="ARBA" id="ARBA00022723"/>
    </source>
</evidence>
<feature type="compositionally biased region" description="Polar residues" evidence="8">
    <location>
        <begin position="118"/>
        <end position="134"/>
    </location>
</feature>
<evidence type="ECO:0000256" key="4">
    <source>
        <dbReference type="ARBA" id="ARBA00022771"/>
    </source>
</evidence>
<dbReference type="Proteomes" id="UP001519460">
    <property type="component" value="Unassembled WGS sequence"/>
</dbReference>
<accession>A0ABD0L2Z4</accession>
<evidence type="ECO:0000256" key="6">
    <source>
        <dbReference type="ARBA" id="ARBA00023242"/>
    </source>
</evidence>
<evidence type="ECO:0000256" key="8">
    <source>
        <dbReference type="SAM" id="MobiDB-lite"/>
    </source>
</evidence>
<feature type="domain" description="C2H2-type" evidence="9">
    <location>
        <begin position="435"/>
        <end position="462"/>
    </location>
</feature>
<feature type="domain" description="C2H2-type" evidence="9">
    <location>
        <begin position="490"/>
        <end position="517"/>
    </location>
</feature>
<feature type="domain" description="C2H2-type" evidence="9">
    <location>
        <begin position="324"/>
        <end position="351"/>
    </location>
</feature>
<dbReference type="Pfam" id="PF00096">
    <property type="entry name" value="zf-C2H2"/>
    <property type="match status" value="5"/>
</dbReference>
<evidence type="ECO:0000256" key="7">
    <source>
        <dbReference type="PROSITE-ProRule" id="PRU00042"/>
    </source>
</evidence>
<gene>
    <name evidence="10" type="ORF">BaRGS_00014928</name>
</gene>
<evidence type="ECO:0000313" key="10">
    <source>
        <dbReference type="EMBL" id="KAK7493787.1"/>
    </source>
</evidence>
<feature type="region of interest" description="Disordered" evidence="8">
    <location>
        <begin position="84"/>
        <end position="142"/>
    </location>
</feature>
<feature type="domain" description="C2H2-type" evidence="9">
    <location>
        <begin position="296"/>
        <end position="319"/>
    </location>
</feature>